<evidence type="ECO:0000256" key="1">
    <source>
        <dbReference type="SAM" id="MobiDB-lite"/>
    </source>
</evidence>
<dbReference type="EMBL" id="JBEDUW010000003">
    <property type="protein sequence ID" value="KAK9940455.1"/>
    <property type="molecule type" value="Genomic_DNA"/>
</dbReference>
<evidence type="ECO:0000313" key="2">
    <source>
        <dbReference type="EMBL" id="KAK9940455.1"/>
    </source>
</evidence>
<keyword evidence="3" id="KW-1185">Reference proteome</keyword>
<feature type="region of interest" description="Disordered" evidence="1">
    <location>
        <begin position="72"/>
        <end position="93"/>
    </location>
</feature>
<gene>
    <name evidence="2" type="ORF">M0R45_017117</name>
</gene>
<proteinExistence type="predicted"/>
<dbReference type="Proteomes" id="UP001457282">
    <property type="component" value="Unassembled WGS sequence"/>
</dbReference>
<evidence type="ECO:0000313" key="3">
    <source>
        <dbReference type="Proteomes" id="UP001457282"/>
    </source>
</evidence>
<accession>A0AAW1XX24</accession>
<reference evidence="2 3" key="1">
    <citation type="journal article" date="2023" name="G3 (Bethesda)">
        <title>A chromosome-length genome assembly and annotation of blackberry (Rubus argutus, cv. 'Hillquist').</title>
        <authorList>
            <person name="Bruna T."/>
            <person name="Aryal R."/>
            <person name="Dudchenko O."/>
            <person name="Sargent D.J."/>
            <person name="Mead D."/>
            <person name="Buti M."/>
            <person name="Cavallini A."/>
            <person name="Hytonen T."/>
            <person name="Andres J."/>
            <person name="Pham M."/>
            <person name="Weisz D."/>
            <person name="Mascagni F."/>
            <person name="Usai G."/>
            <person name="Natali L."/>
            <person name="Bassil N."/>
            <person name="Fernandez G.E."/>
            <person name="Lomsadze A."/>
            <person name="Armour M."/>
            <person name="Olukolu B."/>
            <person name="Poorten T."/>
            <person name="Britton C."/>
            <person name="Davik J."/>
            <person name="Ashrafi H."/>
            <person name="Aiden E.L."/>
            <person name="Borodovsky M."/>
            <person name="Worthington M."/>
        </authorList>
    </citation>
    <scope>NUCLEOTIDE SEQUENCE [LARGE SCALE GENOMIC DNA]</scope>
    <source>
        <strain evidence="2">PI 553951</strain>
    </source>
</reference>
<name>A0AAW1XX24_RUBAR</name>
<sequence length="136" mass="15509">MAVQQSILQFTIKQPSRPHQLITIIPNQQTRASTINNSARPQPCSFLHREAPINSQLQLQKEISPLLPSHLPMLSSFHRRNPQGPSRAPPLQRRLQSAHFTAKTQLSRRYSCAPRPPKTHIAVDPSRELLNRRCCN</sequence>
<organism evidence="2 3">
    <name type="scientific">Rubus argutus</name>
    <name type="common">Southern blackberry</name>
    <dbReference type="NCBI Taxonomy" id="59490"/>
    <lineage>
        <taxon>Eukaryota</taxon>
        <taxon>Viridiplantae</taxon>
        <taxon>Streptophyta</taxon>
        <taxon>Embryophyta</taxon>
        <taxon>Tracheophyta</taxon>
        <taxon>Spermatophyta</taxon>
        <taxon>Magnoliopsida</taxon>
        <taxon>eudicotyledons</taxon>
        <taxon>Gunneridae</taxon>
        <taxon>Pentapetalae</taxon>
        <taxon>rosids</taxon>
        <taxon>fabids</taxon>
        <taxon>Rosales</taxon>
        <taxon>Rosaceae</taxon>
        <taxon>Rosoideae</taxon>
        <taxon>Rosoideae incertae sedis</taxon>
        <taxon>Rubus</taxon>
    </lineage>
</organism>
<dbReference type="AlphaFoldDB" id="A0AAW1XX24"/>
<comment type="caution">
    <text evidence="2">The sequence shown here is derived from an EMBL/GenBank/DDBJ whole genome shotgun (WGS) entry which is preliminary data.</text>
</comment>
<protein>
    <submittedName>
        <fullName evidence="2">Uncharacterized protein</fullName>
    </submittedName>
</protein>